<keyword evidence="4 8" id="KW-0812">Transmembrane</keyword>
<dbReference type="AlphaFoldDB" id="A0A0B6D5H7"/>
<dbReference type="GO" id="GO:0005886">
    <property type="term" value="C:plasma membrane"/>
    <property type="evidence" value="ECO:0007669"/>
    <property type="project" value="UniProtKB-SubCell"/>
</dbReference>
<gene>
    <name evidence="10" type="ORF">LA55_2054</name>
</gene>
<evidence type="ECO:0000256" key="7">
    <source>
        <dbReference type="ARBA" id="ARBA00023136"/>
    </source>
</evidence>
<evidence type="ECO:0000259" key="9">
    <source>
        <dbReference type="PROSITE" id="PS50850"/>
    </source>
</evidence>
<feature type="transmembrane region" description="Helical" evidence="8">
    <location>
        <begin position="361"/>
        <end position="384"/>
    </location>
</feature>
<dbReference type="Gene3D" id="1.20.1250.20">
    <property type="entry name" value="MFS general substrate transporter like domains"/>
    <property type="match status" value="1"/>
</dbReference>
<feature type="transmembrane region" description="Helical" evidence="8">
    <location>
        <begin position="180"/>
        <end position="199"/>
    </location>
</feature>
<dbReference type="InterPro" id="IPR020846">
    <property type="entry name" value="MFS_dom"/>
</dbReference>
<evidence type="ECO:0000256" key="6">
    <source>
        <dbReference type="ARBA" id="ARBA00022989"/>
    </source>
</evidence>
<dbReference type="OrthoDB" id="3690818at2"/>
<proteinExistence type="predicted"/>
<dbReference type="PANTHER" id="PTHR43528">
    <property type="entry name" value="ALPHA-KETOGLUTARATE PERMEASE"/>
    <property type="match status" value="1"/>
</dbReference>
<organism evidence="10 11">
    <name type="scientific">Francisella philomiragia</name>
    <dbReference type="NCBI Taxonomy" id="28110"/>
    <lineage>
        <taxon>Bacteria</taxon>
        <taxon>Pseudomonadati</taxon>
        <taxon>Pseudomonadota</taxon>
        <taxon>Gammaproteobacteria</taxon>
        <taxon>Thiotrichales</taxon>
        <taxon>Francisellaceae</taxon>
        <taxon>Francisella</taxon>
    </lineage>
</organism>
<keyword evidence="5" id="KW-0769">Symport</keyword>
<dbReference type="Proteomes" id="UP000031830">
    <property type="component" value="Chromosome"/>
</dbReference>
<keyword evidence="7 8" id="KW-0472">Membrane</keyword>
<dbReference type="PROSITE" id="PS50850">
    <property type="entry name" value="MFS"/>
    <property type="match status" value="1"/>
</dbReference>
<evidence type="ECO:0000256" key="1">
    <source>
        <dbReference type="ARBA" id="ARBA00004651"/>
    </source>
</evidence>
<dbReference type="GO" id="GO:0015293">
    <property type="term" value="F:symporter activity"/>
    <property type="evidence" value="ECO:0007669"/>
    <property type="project" value="UniProtKB-KW"/>
</dbReference>
<reference evidence="10 11" key="1">
    <citation type="journal article" date="2015" name="Genome Announc.">
        <title>Genome sequencing of 18 francisella strains to aid in assay development and testing.</title>
        <authorList>
            <person name="Johnson S.L."/>
            <person name="Daligault H.E."/>
            <person name="Davenport K.W."/>
            <person name="Coyne S.R."/>
            <person name="Frey K.G."/>
            <person name="Koroleva G.I."/>
            <person name="Broomall S.M."/>
            <person name="Bishop-Lilly K.A."/>
            <person name="Bruce D.C."/>
            <person name="Chertkov O."/>
            <person name="Freitas T."/>
            <person name="Jaissle J."/>
            <person name="Ladner J.T."/>
            <person name="Rosenzweig C.N."/>
            <person name="Gibbons H.S."/>
            <person name="Palacios G.F."/>
            <person name="Redden C.L."/>
            <person name="Xu Y."/>
            <person name="Minogue T.D."/>
            <person name="Chain P.S."/>
        </authorList>
    </citation>
    <scope>NUCLEOTIDE SEQUENCE [LARGE SCALE GENOMIC DNA]</scope>
    <source>
        <strain evidence="10 11">GA01-2794</strain>
    </source>
</reference>
<name>A0A0B6D5H7_9GAMM</name>
<evidence type="ECO:0000313" key="10">
    <source>
        <dbReference type="EMBL" id="AJI54166.1"/>
    </source>
</evidence>
<dbReference type="RefSeq" id="WP_044527042.1">
    <property type="nucleotide sequence ID" value="NZ_CP009440.1"/>
</dbReference>
<evidence type="ECO:0000256" key="5">
    <source>
        <dbReference type="ARBA" id="ARBA00022847"/>
    </source>
</evidence>
<keyword evidence="6 8" id="KW-1133">Transmembrane helix</keyword>
<dbReference type="STRING" id="28110.KU46_485"/>
<dbReference type="SUPFAM" id="SSF103473">
    <property type="entry name" value="MFS general substrate transporter"/>
    <property type="match status" value="1"/>
</dbReference>
<dbReference type="KEGG" id="fpz:LA55_2054"/>
<keyword evidence="3" id="KW-1003">Cell membrane</keyword>
<feature type="transmembrane region" description="Helical" evidence="8">
    <location>
        <begin position="37"/>
        <end position="61"/>
    </location>
</feature>
<dbReference type="InterPro" id="IPR051084">
    <property type="entry name" value="H+-coupled_symporters"/>
</dbReference>
<protein>
    <submittedName>
        <fullName evidence="10">Sugar (And other) transporter family protein</fullName>
    </submittedName>
</protein>
<feature type="domain" description="Major facilitator superfamily (MFS) profile" evidence="9">
    <location>
        <begin position="9"/>
        <end position="415"/>
    </location>
</feature>
<feature type="transmembrane region" description="Helical" evidence="8">
    <location>
        <begin position="232"/>
        <end position="257"/>
    </location>
</feature>
<dbReference type="EMBL" id="CP009440">
    <property type="protein sequence ID" value="AJI54166.1"/>
    <property type="molecule type" value="Genomic_DNA"/>
</dbReference>
<evidence type="ECO:0000256" key="8">
    <source>
        <dbReference type="SAM" id="Phobius"/>
    </source>
</evidence>
<keyword evidence="2" id="KW-0813">Transport</keyword>
<evidence type="ECO:0000256" key="3">
    <source>
        <dbReference type="ARBA" id="ARBA00022475"/>
    </source>
</evidence>
<feature type="transmembrane region" description="Helical" evidence="8">
    <location>
        <begin position="390"/>
        <end position="412"/>
    </location>
</feature>
<evidence type="ECO:0000256" key="4">
    <source>
        <dbReference type="ARBA" id="ARBA00022692"/>
    </source>
</evidence>
<dbReference type="PANTHER" id="PTHR43528:SF7">
    <property type="entry name" value="MFS TRANSPORTER"/>
    <property type="match status" value="1"/>
</dbReference>
<comment type="subcellular location">
    <subcellularLocation>
        <location evidence="1">Cell membrane</location>
        <topology evidence="1">Multi-pass membrane protein</topology>
    </subcellularLocation>
</comment>
<feature type="transmembrane region" description="Helical" evidence="8">
    <location>
        <begin position="145"/>
        <end position="168"/>
    </location>
</feature>
<dbReference type="InterPro" id="IPR011701">
    <property type="entry name" value="MFS"/>
</dbReference>
<feature type="transmembrane region" description="Helical" evidence="8">
    <location>
        <begin position="82"/>
        <end position="99"/>
    </location>
</feature>
<evidence type="ECO:0000256" key="2">
    <source>
        <dbReference type="ARBA" id="ARBA00022448"/>
    </source>
</evidence>
<dbReference type="Pfam" id="PF07690">
    <property type="entry name" value="MFS_1"/>
    <property type="match status" value="1"/>
</dbReference>
<feature type="transmembrane region" description="Helical" evidence="8">
    <location>
        <begin position="297"/>
        <end position="317"/>
    </location>
</feature>
<dbReference type="InterPro" id="IPR036259">
    <property type="entry name" value="MFS_trans_sf"/>
</dbReference>
<feature type="transmembrane region" description="Helical" evidence="8">
    <location>
        <begin position="269"/>
        <end position="290"/>
    </location>
</feature>
<sequence>MLQKNQRKALLLSSLGGMLEFYDFIIYALLASYISKLFFPIQSAITSLLIAFSAYAVGYLARPFGGIIFGHFGDKYGRKKTFTISILIMALSTFLIGILPTYSSIGIMAPILLVLCRIAQGISVGGEIPGAITYVGEAVPEKRGFMTAVIFGFLILGVAIGFIVESLLLEFFTSQDMLAYGWRIPFILGGLFGLVAYYLRRQLIDIKEFNPFVNEEFSLPITKMLLTHRWNLIYSTIIVSFGALCFVTLFLLLPAYFSTILNLHLDNFTWINSFGVIIISILCVAVGLFADKVSRSLILLVSILATCAFSFVIYTTYTSHQNFYFIAIVLSAILVALCWGNIPAMLIDLFKQDVRYTGIGFAYNLGFAVFGGLTPMIVISTIKFSNNNLAPAYILTAGAIITLIAMIINSLIERRATAKA</sequence>
<accession>A0A0B6D5H7</accession>
<evidence type="ECO:0000313" key="11">
    <source>
        <dbReference type="Proteomes" id="UP000031830"/>
    </source>
</evidence>
<feature type="transmembrane region" description="Helical" evidence="8">
    <location>
        <begin position="323"/>
        <end position="349"/>
    </location>
</feature>
<feature type="transmembrane region" description="Helical" evidence="8">
    <location>
        <begin position="9"/>
        <end position="31"/>
    </location>
</feature>